<comment type="caution">
    <text evidence="4">The sequence shown here is derived from an EMBL/GenBank/DDBJ whole genome shotgun (WGS) entry which is preliminary data.</text>
</comment>
<sequence>MVWPVSGRRDEVSALERQLRAGGSAVVHGLSGAGRTGIAREIRRRWEAAGGLVHWCPATPGSATLPLGLLVQLGLPGAGTADLAAARSLLRSEARQRPVLLVVDDAHLLDEGSLLVVRQLASVPGVSSLLTVRADAPVPAALTLLWKDDGALRLELGPLDRAASTDVLAAALGGPLDPESAGRLCDLADGRPLLLRELVEAARSQDLLDLVDGRWHLRAVPAVTPRLAELAGQDLVQVGEVPRRAVEALALTGGLPLEVLAHLTDLETLQALEEAGAVRVEADHGRRVTLVHPLAAAMVRSVASQTRLVRLARELLDLDGTAQITDPVAVAELWQRSGREGPPAVFLTAAREVLAAGDLARAAALAEEAVRRGGSTPALLLRGDTLLRLGHGAEAEAALAAACAGAADDDELTEATLLRFTNDMFVRGEPHLAMSAVESARAVVTDADAQDRLDAAMALAAIFRGDMTAALAACEQVLARPDPRPVTLLDVLIASVIARTLLGDLTTATAESGRAVALAEELHRERPQARDQAGLNHVMVLMEAARLDEAAAVARRGFATATAGGVPASIGTWTNGLAWALCEQGHLTESEALAQEAARRLEALDPLGVRGVALAVAARSAAQLGAPDRAQGYLDQLGAVPPTDLRTRTLVHHAEIWVAAARGEVTRATELALGHAAEAADSHLVWAGAQLHVAVRIGDARTVLAPLERLAQGRDAPLLRLRVRHARALAAEDRAALEGVAAELARAGLPLWAAEALAQAAELARRAGNPRDAGRANALAAAHLERTGYAATPALVRTRDPLTSREREVALMARAGASSRDIAERLVLSVRTVDNYLASVYRKTGAHGRQDLAAVLMDARAAEGR</sequence>
<dbReference type="Pfam" id="PF13191">
    <property type="entry name" value="AAA_16"/>
    <property type="match status" value="1"/>
</dbReference>
<dbReference type="PROSITE" id="PS00622">
    <property type="entry name" value="HTH_LUXR_1"/>
    <property type="match status" value="1"/>
</dbReference>
<keyword evidence="5" id="KW-1185">Reference proteome</keyword>
<keyword evidence="2" id="KW-0067">ATP-binding</keyword>
<dbReference type="InterPro" id="IPR011990">
    <property type="entry name" value="TPR-like_helical_dom_sf"/>
</dbReference>
<gene>
    <name evidence="4" type="ORF">EDD32_1565</name>
</gene>
<evidence type="ECO:0000259" key="3">
    <source>
        <dbReference type="PROSITE" id="PS50043"/>
    </source>
</evidence>
<dbReference type="OrthoDB" id="3197423at2"/>
<evidence type="ECO:0000256" key="1">
    <source>
        <dbReference type="ARBA" id="ARBA00022741"/>
    </source>
</evidence>
<dbReference type="InterPro" id="IPR000792">
    <property type="entry name" value="Tscrpt_reg_LuxR_C"/>
</dbReference>
<dbReference type="PROSITE" id="PS50043">
    <property type="entry name" value="HTH_LUXR_2"/>
    <property type="match status" value="1"/>
</dbReference>
<dbReference type="SUPFAM" id="SSF52540">
    <property type="entry name" value="P-loop containing nucleoside triphosphate hydrolases"/>
    <property type="match status" value="1"/>
</dbReference>
<feature type="domain" description="HTH luxR-type" evidence="3">
    <location>
        <begin position="795"/>
        <end position="860"/>
    </location>
</feature>
<dbReference type="GO" id="GO:0006355">
    <property type="term" value="P:regulation of DNA-templated transcription"/>
    <property type="evidence" value="ECO:0007669"/>
    <property type="project" value="InterPro"/>
</dbReference>
<keyword evidence="1" id="KW-0547">Nucleotide-binding</keyword>
<proteinExistence type="predicted"/>
<dbReference type="AlphaFoldDB" id="A0A3N5A5S0"/>
<dbReference type="Proteomes" id="UP000280726">
    <property type="component" value="Unassembled WGS sequence"/>
</dbReference>
<protein>
    <submittedName>
        <fullName evidence="4">ATP/maltotriose-dependent transcriptional regulator MalT</fullName>
    </submittedName>
</protein>
<dbReference type="GO" id="GO:0003677">
    <property type="term" value="F:DNA binding"/>
    <property type="evidence" value="ECO:0007669"/>
    <property type="project" value="InterPro"/>
</dbReference>
<dbReference type="PRINTS" id="PR00038">
    <property type="entry name" value="HTHLUXR"/>
</dbReference>
<organism evidence="4 5">
    <name type="scientific">Georgenia muralis</name>
    <dbReference type="NCBI Taxonomy" id="154117"/>
    <lineage>
        <taxon>Bacteria</taxon>
        <taxon>Bacillati</taxon>
        <taxon>Actinomycetota</taxon>
        <taxon>Actinomycetes</taxon>
        <taxon>Micrococcales</taxon>
        <taxon>Bogoriellaceae</taxon>
        <taxon>Georgenia</taxon>
    </lineage>
</organism>
<dbReference type="GO" id="GO:0005524">
    <property type="term" value="F:ATP binding"/>
    <property type="evidence" value="ECO:0007669"/>
    <property type="project" value="UniProtKB-KW"/>
</dbReference>
<dbReference type="Pfam" id="PF00196">
    <property type="entry name" value="GerE"/>
    <property type="match status" value="1"/>
</dbReference>
<dbReference type="Gene3D" id="1.25.40.10">
    <property type="entry name" value="Tetratricopeptide repeat domain"/>
    <property type="match status" value="1"/>
</dbReference>
<dbReference type="SUPFAM" id="SSF46894">
    <property type="entry name" value="C-terminal effector domain of the bipartite response regulators"/>
    <property type="match status" value="1"/>
</dbReference>
<dbReference type="RefSeq" id="WP_123916396.1">
    <property type="nucleotide sequence ID" value="NZ_RKRA01000001.1"/>
</dbReference>
<dbReference type="Gene3D" id="1.10.10.10">
    <property type="entry name" value="Winged helix-like DNA-binding domain superfamily/Winged helix DNA-binding domain"/>
    <property type="match status" value="1"/>
</dbReference>
<dbReference type="GO" id="GO:0005737">
    <property type="term" value="C:cytoplasm"/>
    <property type="evidence" value="ECO:0007669"/>
    <property type="project" value="TreeGrafter"/>
</dbReference>
<dbReference type="CDD" id="cd06170">
    <property type="entry name" value="LuxR_C_like"/>
    <property type="match status" value="1"/>
</dbReference>
<evidence type="ECO:0000313" key="4">
    <source>
        <dbReference type="EMBL" id="RPF27101.1"/>
    </source>
</evidence>
<dbReference type="InterPro" id="IPR041664">
    <property type="entry name" value="AAA_16"/>
</dbReference>
<dbReference type="InterPro" id="IPR036388">
    <property type="entry name" value="WH-like_DNA-bd_sf"/>
</dbReference>
<dbReference type="GO" id="GO:0004016">
    <property type="term" value="F:adenylate cyclase activity"/>
    <property type="evidence" value="ECO:0007669"/>
    <property type="project" value="TreeGrafter"/>
</dbReference>
<name>A0A3N5A5S0_9MICO</name>
<dbReference type="PANTHER" id="PTHR16305">
    <property type="entry name" value="TESTICULAR SOLUBLE ADENYLYL CYCLASE"/>
    <property type="match status" value="1"/>
</dbReference>
<dbReference type="InterPro" id="IPR016032">
    <property type="entry name" value="Sig_transdc_resp-reg_C-effctor"/>
</dbReference>
<dbReference type="Gene3D" id="3.40.50.300">
    <property type="entry name" value="P-loop containing nucleotide triphosphate hydrolases"/>
    <property type="match status" value="1"/>
</dbReference>
<accession>A0A3N5A5S0</accession>
<reference evidence="4 5" key="1">
    <citation type="submission" date="2018-11" db="EMBL/GenBank/DDBJ databases">
        <title>Sequencing the genomes of 1000 actinobacteria strains.</title>
        <authorList>
            <person name="Klenk H.-P."/>
        </authorList>
    </citation>
    <scope>NUCLEOTIDE SEQUENCE [LARGE SCALE GENOMIC DNA]</scope>
    <source>
        <strain evidence="4 5">DSM 14418</strain>
    </source>
</reference>
<dbReference type="EMBL" id="RKRA01000001">
    <property type="protein sequence ID" value="RPF27101.1"/>
    <property type="molecule type" value="Genomic_DNA"/>
</dbReference>
<dbReference type="InterPro" id="IPR027417">
    <property type="entry name" value="P-loop_NTPase"/>
</dbReference>
<evidence type="ECO:0000256" key="2">
    <source>
        <dbReference type="ARBA" id="ARBA00022840"/>
    </source>
</evidence>
<dbReference type="PANTHER" id="PTHR16305:SF28">
    <property type="entry name" value="GUANYLATE CYCLASE DOMAIN-CONTAINING PROTEIN"/>
    <property type="match status" value="1"/>
</dbReference>
<dbReference type="SMART" id="SM00421">
    <property type="entry name" value="HTH_LUXR"/>
    <property type="match status" value="1"/>
</dbReference>
<evidence type="ECO:0000313" key="5">
    <source>
        <dbReference type="Proteomes" id="UP000280726"/>
    </source>
</evidence>